<dbReference type="EMBL" id="LXQA010056863">
    <property type="protein sequence ID" value="MCI04890.1"/>
    <property type="molecule type" value="Genomic_DNA"/>
</dbReference>
<dbReference type="Proteomes" id="UP000265520">
    <property type="component" value="Unassembled WGS sequence"/>
</dbReference>
<dbReference type="AlphaFoldDB" id="A0A392P046"/>
<keyword evidence="2" id="KW-1185">Reference proteome</keyword>
<comment type="caution">
    <text evidence="1">The sequence shown here is derived from an EMBL/GenBank/DDBJ whole genome shotgun (WGS) entry which is preliminary data.</text>
</comment>
<proteinExistence type="predicted"/>
<evidence type="ECO:0000313" key="2">
    <source>
        <dbReference type="Proteomes" id="UP000265520"/>
    </source>
</evidence>
<organism evidence="1 2">
    <name type="scientific">Trifolium medium</name>
    <dbReference type="NCBI Taxonomy" id="97028"/>
    <lineage>
        <taxon>Eukaryota</taxon>
        <taxon>Viridiplantae</taxon>
        <taxon>Streptophyta</taxon>
        <taxon>Embryophyta</taxon>
        <taxon>Tracheophyta</taxon>
        <taxon>Spermatophyta</taxon>
        <taxon>Magnoliopsida</taxon>
        <taxon>eudicotyledons</taxon>
        <taxon>Gunneridae</taxon>
        <taxon>Pentapetalae</taxon>
        <taxon>rosids</taxon>
        <taxon>fabids</taxon>
        <taxon>Fabales</taxon>
        <taxon>Fabaceae</taxon>
        <taxon>Papilionoideae</taxon>
        <taxon>50 kb inversion clade</taxon>
        <taxon>NPAAA clade</taxon>
        <taxon>Hologalegina</taxon>
        <taxon>IRL clade</taxon>
        <taxon>Trifolieae</taxon>
        <taxon>Trifolium</taxon>
    </lineage>
</organism>
<accession>A0A392P046</accession>
<sequence>MVPVSYVVKSSQKISHFLHRHEPPVMACEVPILLKEPDVLTVCKPASVPVRGHRFELLKSVSCKCKVSSGWNKHWHEAPSSTDNTVLCWVFNYKCWQRRLKL</sequence>
<reference evidence="1 2" key="1">
    <citation type="journal article" date="2018" name="Front. Plant Sci.">
        <title>Red Clover (Trifolium pratense) and Zigzag Clover (T. medium) - A Picture of Genomic Similarities and Differences.</title>
        <authorList>
            <person name="Dluhosova J."/>
            <person name="Istvanek J."/>
            <person name="Nedelnik J."/>
            <person name="Repkova J."/>
        </authorList>
    </citation>
    <scope>NUCLEOTIDE SEQUENCE [LARGE SCALE GENOMIC DNA]</scope>
    <source>
        <strain evidence="2">cv. 10/8</strain>
        <tissue evidence="1">Leaf</tissue>
    </source>
</reference>
<evidence type="ECO:0000313" key="1">
    <source>
        <dbReference type="EMBL" id="MCI04890.1"/>
    </source>
</evidence>
<protein>
    <submittedName>
        <fullName evidence="1">RNA pseudourine synthase 7-like</fullName>
    </submittedName>
</protein>
<name>A0A392P046_9FABA</name>